<dbReference type="PANTHER" id="PTHR13710:SF152">
    <property type="entry name" value="ATP-DEPENDENT DNA HELICASE Q5"/>
    <property type="match status" value="1"/>
</dbReference>
<dbReference type="CDD" id="cd18794">
    <property type="entry name" value="SF2_C_RecQ"/>
    <property type="match status" value="1"/>
</dbReference>
<dbReference type="GO" id="GO:0043138">
    <property type="term" value="F:3'-5' DNA helicase activity"/>
    <property type="evidence" value="ECO:0007669"/>
    <property type="project" value="UniProtKB-EC"/>
</dbReference>
<evidence type="ECO:0000256" key="1">
    <source>
        <dbReference type="ARBA" id="ARBA00005446"/>
    </source>
</evidence>
<name>W6UPR1_ECHGR</name>
<dbReference type="InterPro" id="IPR027417">
    <property type="entry name" value="P-loop_NTPase"/>
</dbReference>
<feature type="domain" description="Helicase C-terminal" evidence="5">
    <location>
        <begin position="47"/>
        <end position="211"/>
    </location>
</feature>
<dbReference type="PANTHER" id="PTHR13710">
    <property type="entry name" value="DNA HELICASE RECQ FAMILY MEMBER"/>
    <property type="match status" value="1"/>
</dbReference>
<keyword evidence="6" id="KW-0067">ATP-binding</keyword>
<evidence type="ECO:0000256" key="3">
    <source>
        <dbReference type="ARBA" id="ARBA00034808"/>
    </source>
</evidence>
<dbReference type="KEGG" id="egl:EGR_09766"/>
<dbReference type="GO" id="GO:0009378">
    <property type="term" value="F:four-way junction helicase activity"/>
    <property type="evidence" value="ECO:0007669"/>
    <property type="project" value="TreeGrafter"/>
</dbReference>
<reference evidence="6 7" key="1">
    <citation type="journal article" date="2013" name="Nat. Genet.">
        <title>The genome of the hydatid tapeworm Echinococcus granulosus.</title>
        <authorList>
            <person name="Zheng H."/>
            <person name="Zhang W."/>
            <person name="Zhang L."/>
            <person name="Zhang Z."/>
            <person name="Li J."/>
            <person name="Lu G."/>
            <person name="Zhu Y."/>
            <person name="Wang Y."/>
            <person name="Huang Y."/>
            <person name="Liu J."/>
            <person name="Kang H."/>
            <person name="Chen J."/>
            <person name="Wang L."/>
            <person name="Chen A."/>
            <person name="Yu S."/>
            <person name="Gao Z."/>
            <person name="Jin L."/>
            <person name="Gu W."/>
            <person name="Wang Z."/>
            <person name="Zhao L."/>
            <person name="Shi B."/>
            <person name="Wen H."/>
            <person name="Lin R."/>
            <person name="Jones M.K."/>
            <person name="Brejova B."/>
            <person name="Vinar T."/>
            <person name="Zhao G."/>
            <person name="McManus D.P."/>
            <person name="Chen Z."/>
            <person name="Zhou Y."/>
            <person name="Wang S."/>
        </authorList>
    </citation>
    <scope>NUCLEOTIDE SEQUENCE [LARGE SCALE GENOMIC DNA]</scope>
</reference>
<dbReference type="InterPro" id="IPR001650">
    <property type="entry name" value="Helicase_C-like"/>
</dbReference>
<keyword evidence="6" id="KW-0378">Hydrolase</keyword>
<dbReference type="SMART" id="SM00490">
    <property type="entry name" value="HELICc"/>
    <property type="match status" value="1"/>
</dbReference>
<dbReference type="SUPFAM" id="SSF52540">
    <property type="entry name" value="P-loop containing nucleoside triphosphate hydrolases"/>
    <property type="match status" value="1"/>
</dbReference>
<evidence type="ECO:0000259" key="5">
    <source>
        <dbReference type="PROSITE" id="PS51194"/>
    </source>
</evidence>
<sequence>MSNQAHAFTLPAEKSQKLRWWRQEFVTGVFRSNLYYDVMFSDLIKTPYDDLSLFIRQCLFGEDPVKSPVKNSSGIVYCRTREDCETVAYQLSLRGIPSRAYHAGLGSKDRTRVQEEWFKGDFLVVVATISFGMGVDNAHVRCVVHWTVPKSLAAYYQESGRAGRDGLPSHCRIYYAKQERDTVAFLVGQMSERALTQKKKEHREKGVQDLALMINYVESVNFLLSPQVPWISAAEDSLLIDPESKLINGLTGKTRDQTLQLLITAVCGHLTSTSDTGSDVDPEKSHLSKLAAQLEHQIFKTSKDPAPLPSQSSQPPPLSASSQNVPPPLGLMTKTGTPVVEPVPPAFTDFSPYDYRLTTLFPPFYIPPTPIPRFYKSEETRMKTSFIANVVVRSLSRYYSLGAFKDKSFRKAALWCWFGYTNCEIHRLLRFLQATFKDVARELTRRLVKSGISDDEVHLTSYAASGGDRSVLLYRYWRRGYFSIDHLVDSLIDFCGPH</sequence>
<evidence type="ECO:0000313" key="6">
    <source>
        <dbReference type="EMBL" id="EUB55389.1"/>
    </source>
</evidence>
<dbReference type="PROSITE" id="PS51194">
    <property type="entry name" value="HELICASE_CTER"/>
    <property type="match status" value="1"/>
</dbReference>
<feature type="region of interest" description="Disordered" evidence="4">
    <location>
        <begin position="302"/>
        <end position="331"/>
    </location>
</feature>
<dbReference type="CTD" id="36345481"/>
<comment type="similarity">
    <text evidence="1">Belongs to the helicase family. RecQ subfamily.</text>
</comment>
<keyword evidence="6" id="KW-0347">Helicase</keyword>
<accession>W6UPR1</accession>
<dbReference type="AlphaFoldDB" id="W6UPR1"/>
<gene>
    <name evidence="6" type="ORF">EGR_09766</name>
</gene>
<dbReference type="Gene3D" id="3.40.50.300">
    <property type="entry name" value="P-loop containing nucleotide triphosphate hydrolases"/>
    <property type="match status" value="1"/>
</dbReference>
<keyword evidence="6" id="KW-0547">Nucleotide-binding</keyword>
<dbReference type="GO" id="GO:0005737">
    <property type="term" value="C:cytoplasm"/>
    <property type="evidence" value="ECO:0007669"/>
    <property type="project" value="TreeGrafter"/>
</dbReference>
<protein>
    <recommendedName>
        <fullName evidence="3">DNA 3'-5' helicase</fullName>
        <ecNumber evidence="3">5.6.2.4</ecNumber>
    </recommendedName>
</protein>
<evidence type="ECO:0000256" key="2">
    <source>
        <dbReference type="ARBA" id="ARBA00034617"/>
    </source>
</evidence>
<keyword evidence="7" id="KW-1185">Reference proteome</keyword>
<dbReference type="OrthoDB" id="10261556at2759"/>
<dbReference type="GeneID" id="36345481"/>
<dbReference type="EMBL" id="APAU02000165">
    <property type="protein sequence ID" value="EUB55389.1"/>
    <property type="molecule type" value="Genomic_DNA"/>
</dbReference>
<evidence type="ECO:0000256" key="4">
    <source>
        <dbReference type="SAM" id="MobiDB-lite"/>
    </source>
</evidence>
<organism evidence="6 7">
    <name type="scientific">Echinococcus granulosus</name>
    <name type="common">Hydatid tapeworm</name>
    <dbReference type="NCBI Taxonomy" id="6210"/>
    <lineage>
        <taxon>Eukaryota</taxon>
        <taxon>Metazoa</taxon>
        <taxon>Spiralia</taxon>
        <taxon>Lophotrochozoa</taxon>
        <taxon>Platyhelminthes</taxon>
        <taxon>Cestoda</taxon>
        <taxon>Eucestoda</taxon>
        <taxon>Cyclophyllidea</taxon>
        <taxon>Taeniidae</taxon>
        <taxon>Echinococcus</taxon>
        <taxon>Echinococcus granulosus group</taxon>
    </lineage>
</organism>
<dbReference type="GO" id="GO:0005634">
    <property type="term" value="C:nucleus"/>
    <property type="evidence" value="ECO:0007669"/>
    <property type="project" value="TreeGrafter"/>
</dbReference>
<dbReference type="RefSeq" id="XP_024346585.1">
    <property type="nucleotide sequence ID" value="XM_024499015.1"/>
</dbReference>
<dbReference type="Pfam" id="PF00271">
    <property type="entry name" value="Helicase_C"/>
    <property type="match status" value="1"/>
</dbReference>
<comment type="catalytic activity">
    <reaction evidence="2">
        <text>Couples ATP hydrolysis with the unwinding of duplex DNA by translocating in the 3'-5' direction.</text>
        <dbReference type="EC" id="5.6.2.4"/>
    </reaction>
</comment>
<dbReference type="GO" id="GO:0005694">
    <property type="term" value="C:chromosome"/>
    <property type="evidence" value="ECO:0007669"/>
    <property type="project" value="TreeGrafter"/>
</dbReference>
<proteinExistence type="inferred from homology"/>
<dbReference type="GO" id="GO:0000724">
    <property type="term" value="P:double-strand break repair via homologous recombination"/>
    <property type="evidence" value="ECO:0007669"/>
    <property type="project" value="TreeGrafter"/>
</dbReference>
<dbReference type="EC" id="5.6.2.4" evidence="3"/>
<comment type="caution">
    <text evidence="6">The sequence shown here is derived from an EMBL/GenBank/DDBJ whole genome shotgun (WGS) entry which is preliminary data.</text>
</comment>
<dbReference type="STRING" id="6210.W6UPR1"/>
<dbReference type="Proteomes" id="UP000019149">
    <property type="component" value="Unassembled WGS sequence"/>
</dbReference>
<feature type="compositionally biased region" description="Low complexity" evidence="4">
    <location>
        <begin position="309"/>
        <end position="323"/>
    </location>
</feature>
<evidence type="ECO:0000313" key="7">
    <source>
        <dbReference type="Proteomes" id="UP000019149"/>
    </source>
</evidence>